<dbReference type="Pfam" id="PF00578">
    <property type="entry name" value="AhpC-TSA"/>
    <property type="match status" value="1"/>
</dbReference>
<dbReference type="GO" id="GO:0016491">
    <property type="term" value="F:oxidoreductase activity"/>
    <property type="evidence" value="ECO:0007669"/>
    <property type="project" value="InterPro"/>
</dbReference>
<dbReference type="EMBL" id="VOAP01000016">
    <property type="protein sequence ID" value="TWO19903.1"/>
    <property type="molecule type" value="Genomic_DNA"/>
</dbReference>
<dbReference type="SUPFAM" id="SSF52833">
    <property type="entry name" value="Thioredoxin-like"/>
    <property type="match status" value="1"/>
</dbReference>
<evidence type="ECO:0000313" key="2">
    <source>
        <dbReference type="EMBL" id="TWO19903.1"/>
    </source>
</evidence>
<comment type="caution">
    <text evidence="2">The sequence shown here is derived from an EMBL/GenBank/DDBJ whole genome shotgun (WGS) entry which is preliminary data.</text>
</comment>
<evidence type="ECO:0000259" key="1">
    <source>
        <dbReference type="Pfam" id="PF00578"/>
    </source>
</evidence>
<dbReference type="InterPro" id="IPR000866">
    <property type="entry name" value="AhpC/TSA"/>
</dbReference>
<name>A0A562XE79_CAMHY</name>
<sequence>MGKNGEFLPDELKNLAGLTGCSNQCKAYQQNLNLIKNIGFELIAISSQSQSEMDEFKNSLGLDFKLISDPNFKIESELNLKTFQTLNGKKFYHRQTLIFKNCSLIKRFDFVENPQNDAKNVIEVLNSINQI</sequence>
<accession>A0A562XE79</accession>
<organism evidence="2 3">
    <name type="scientific">Campylobacter hyointestinalis</name>
    <dbReference type="NCBI Taxonomy" id="198"/>
    <lineage>
        <taxon>Bacteria</taxon>
        <taxon>Pseudomonadati</taxon>
        <taxon>Campylobacterota</taxon>
        <taxon>Epsilonproteobacteria</taxon>
        <taxon>Campylobacterales</taxon>
        <taxon>Campylobacteraceae</taxon>
        <taxon>Campylobacter</taxon>
    </lineage>
</organism>
<gene>
    <name evidence="2" type="ORF">YZ82_06635</name>
</gene>
<evidence type="ECO:0000313" key="3">
    <source>
        <dbReference type="Proteomes" id="UP000321812"/>
    </source>
</evidence>
<reference evidence="2 3" key="1">
    <citation type="submission" date="2019-07" db="EMBL/GenBank/DDBJ databases">
        <title>Rapid identification of Enteric Bacteria from Whole Genome Sequences (WGS) using Average Nucleotide Identity (ANI).</title>
        <authorList>
            <person name="Lane C."/>
        </authorList>
    </citation>
    <scope>NUCLEOTIDE SEQUENCE [LARGE SCALE GENOMIC DNA]</scope>
    <source>
        <strain evidence="2 3">D2411</strain>
    </source>
</reference>
<protein>
    <submittedName>
        <fullName evidence="2">Redoxin domain-containing protein</fullName>
    </submittedName>
</protein>
<dbReference type="GO" id="GO:0016209">
    <property type="term" value="F:antioxidant activity"/>
    <property type="evidence" value="ECO:0007669"/>
    <property type="project" value="InterPro"/>
</dbReference>
<feature type="domain" description="Alkyl hydroperoxide reductase subunit C/ Thiol specific antioxidant" evidence="1">
    <location>
        <begin position="20"/>
        <end position="100"/>
    </location>
</feature>
<dbReference type="AlphaFoldDB" id="A0A562XE79"/>
<dbReference type="InterPro" id="IPR036249">
    <property type="entry name" value="Thioredoxin-like_sf"/>
</dbReference>
<proteinExistence type="predicted"/>
<dbReference type="Proteomes" id="UP000321812">
    <property type="component" value="Unassembled WGS sequence"/>
</dbReference>
<dbReference type="Gene3D" id="3.40.30.10">
    <property type="entry name" value="Glutaredoxin"/>
    <property type="match status" value="1"/>
</dbReference>